<sequence>MFVKSVVSALIIAVASSKVIYDVASPDSQFKFCGTANDALDLKKVEMNPYPPVPGQNVRVTATGTLKRVIQDGAKEAQVNVLGKKGIFKIDRIVKTCTAESELKCPIPATLPGEPDLVQSYDYLVPAIPSFIKDIELTVSAVNGDESPVTCFKGPVFF</sequence>
<evidence type="ECO:0000256" key="1">
    <source>
        <dbReference type="ARBA" id="ARBA00016056"/>
    </source>
</evidence>
<gene>
    <name evidence="4" type="primary">NPC2_1</name>
    <name evidence="4" type="ORF">HK099_002204</name>
</gene>
<keyword evidence="5" id="KW-1185">Reference proteome</keyword>
<dbReference type="AlphaFoldDB" id="A0AAD5U2W9"/>
<feature type="chain" id="PRO_5042292416" description="Phosphatidylglycerol/phosphatidylinositol transfer protein" evidence="2">
    <location>
        <begin position="18"/>
        <end position="158"/>
    </location>
</feature>
<evidence type="ECO:0000259" key="3">
    <source>
        <dbReference type="SMART" id="SM00737"/>
    </source>
</evidence>
<dbReference type="InterPro" id="IPR003172">
    <property type="entry name" value="ML_dom"/>
</dbReference>
<protein>
    <recommendedName>
        <fullName evidence="1">Phosphatidylglycerol/phosphatidylinositol transfer protein</fullName>
    </recommendedName>
</protein>
<feature type="signal peptide" evidence="2">
    <location>
        <begin position="1"/>
        <end position="17"/>
    </location>
</feature>
<organism evidence="4 5">
    <name type="scientific">Clydaea vesicula</name>
    <dbReference type="NCBI Taxonomy" id="447962"/>
    <lineage>
        <taxon>Eukaryota</taxon>
        <taxon>Fungi</taxon>
        <taxon>Fungi incertae sedis</taxon>
        <taxon>Chytridiomycota</taxon>
        <taxon>Chytridiomycota incertae sedis</taxon>
        <taxon>Chytridiomycetes</taxon>
        <taxon>Lobulomycetales</taxon>
        <taxon>Lobulomycetaceae</taxon>
        <taxon>Clydaea</taxon>
    </lineage>
</organism>
<accession>A0AAD5U2W9</accession>
<dbReference type="EMBL" id="JADGJW010000171">
    <property type="protein sequence ID" value="KAJ3222531.1"/>
    <property type="molecule type" value="Genomic_DNA"/>
</dbReference>
<comment type="caution">
    <text evidence="4">The sequence shown here is derived from an EMBL/GenBank/DDBJ whole genome shotgun (WGS) entry which is preliminary data.</text>
</comment>
<name>A0AAD5U2W9_9FUNG</name>
<dbReference type="Pfam" id="PF02221">
    <property type="entry name" value="E1_DerP2_DerF2"/>
    <property type="match status" value="1"/>
</dbReference>
<evidence type="ECO:0000256" key="2">
    <source>
        <dbReference type="SAM" id="SignalP"/>
    </source>
</evidence>
<dbReference type="Gene3D" id="2.60.40.770">
    <property type="match status" value="1"/>
</dbReference>
<dbReference type="SUPFAM" id="SSF81296">
    <property type="entry name" value="E set domains"/>
    <property type="match status" value="1"/>
</dbReference>
<dbReference type="Proteomes" id="UP001211065">
    <property type="component" value="Unassembled WGS sequence"/>
</dbReference>
<feature type="domain" description="MD-2-related lipid-recognition" evidence="3">
    <location>
        <begin position="30"/>
        <end position="156"/>
    </location>
</feature>
<proteinExistence type="predicted"/>
<evidence type="ECO:0000313" key="4">
    <source>
        <dbReference type="EMBL" id="KAJ3222531.1"/>
    </source>
</evidence>
<dbReference type="SMART" id="SM00737">
    <property type="entry name" value="ML"/>
    <property type="match status" value="1"/>
</dbReference>
<dbReference type="InterPro" id="IPR014756">
    <property type="entry name" value="Ig_E-set"/>
</dbReference>
<evidence type="ECO:0000313" key="5">
    <source>
        <dbReference type="Proteomes" id="UP001211065"/>
    </source>
</evidence>
<reference evidence="4" key="1">
    <citation type="submission" date="2020-05" db="EMBL/GenBank/DDBJ databases">
        <title>Phylogenomic resolution of chytrid fungi.</title>
        <authorList>
            <person name="Stajich J.E."/>
            <person name="Amses K."/>
            <person name="Simmons R."/>
            <person name="Seto K."/>
            <person name="Myers J."/>
            <person name="Bonds A."/>
            <person name="Quandt C.A."/>
            <person name="Barry K."/>
            <person name="Liu P."/>
            <person name="Grigoriev I."/>
            <person name="Longcore J.E."/>
            <person name="James T.Y."/>
        </authorList>
    </citation>
    <scope>NUCLEOTIDE SEQUENCE</scope>
    <source>
        <strain evidence="4">JEL0476</strain>
    </source>
</reference>
<keyword evidence="2" id="KW-0732">Signal</keyword>